<evidence type="ECO:0000259" key="11">
    <source>
        <dbReference type="PROSITE" id="PS50262"/>
    </source>
</evidence>
<dbReference type="PRINTS" id="PR00237">
    <property type="entry name" value="GPCRRHODOPSN"/>
</dbReference>
<dbReference type="InParanoid" id="A0A1S3IRM9"/>
<reference evidence="13" key="1">
    <citation type="submission" date="2025-08" db="UniProtKB">
        <authorList>
            <consortium name="RefSeq"/>
        </authorList>
    </citation>
    <scope>IDENTIFICATION</scope>
    <source>
        <tissue evidence="13">Gonads</tissue>
    </source>
</reference>
<dbReference type="InterPro" id="IPR050125">
    <property type="entry name" value="GPCR_opsins"/>
</dbReference>
<dbReference type="Gene3D" id="1.20.1070.10">
    <property type="entry name" value="Rhodopsin 7-helix transmembrane proteins"/>
    <property type="match status" value="1"/>
</dbReference>
<feature type="transmembrane region" description="Helical" evidence="10">
    <location>
        <begin position="34"/>
        <end position="56"/>
    </location>
</feature>
<dbReference type="KEGG" id="lak:106166767"/>
<comment type="subcellular location">
    <subcellularLocation>
        <location evidence="1">Membrane</location>
        <topology evidence="1">Multi-pass membrane protein</topology>
    </subcellularLocation>
</comment>
<dbReference type="Proteomes" id="UP000085678">
    <property type="component" value="Unplaced"/>
</dbReference>
<keyword evidence="4 8" id="KW-0297">G-protein coupled receptor</keyword>
<feature type="transmembrane region" description="Helical" evidence="10">
    <location>
        <begin position="215"/>
        <end position="235"/>
    </location>
</feature>
<keyword evidence="2 8" id="KW-0812">Transmembrane</keyword>
<dbReference type="OrthoDB" id="2101615at2759"/>
<dbReference type="PROSITE" id="PS00237">
    <property type="entry name" value="G_PROTEIN_RECEP_F1_1"/>
    <property type="match status" value="1"/>
</dbReference>
<feature type="compositionally biased region" description="Polar residues" evidence="9">
    <location>
        <begin position="270"/>
        <end position="282"/>
    </location>
</feature>
<dbReference type="CDD" id="cd14969">
    <property type="entry name" value="7tmA_Opsins_type2_animals"/>
    <property type="match status" value="1"/>
</dbReference>
<dbReference type="SUPFAM" id="SSF81321">
    <property type="entry name" value="Family A G protein-coupled receptor-like"/>
    <property type="match status" value="1"/>
</dbReference>
<evidence type="ECO:0000256" key="6">
    <source>
        <dbReference type="ARBA" id="ARBA00023170"/>
    </source>
</evidence>
<evidence type="ECO:0000313" key="12">
    <source>
        <dbReference type="Proteomes" id="UP000085678"/>
    </source>
</evidence>
<dbReference type="RefSeq" id="XP_013400870.1">
    <property type="nucleotide sequence ID" value="XM_013545416.1"/>
</dbReference>
<keyword evidence="5 10" id="KW-0472">Membrane</keyword>
<accession>A0A1S3IRM9</accession>
<evidence type="ECO:0000256" key="10">
    <source>
        <dbReference type="SAM" id="Phobius"/>
    </source>
</evidence>
<evidence type="ECO:0000256" key="5">
    <source>
        <dbReference type="ARBA" id="ARBA00023136"/>
    </source>
</evidence>
<feature type="region of interest" description="Disordered" evidence="9">
    <location>
        <begin position="262"/>
        <end position="282"/>
    </location>
</feature>
<dbReference type="PROSITE" id="PS50262">
    <property type="entry name" value="G_PROTEIN_RECEP_F1_2"/>
    <property type="match status" value="1"/>
</dbReference>
<evidence type="ECO:0000313" key="13">
    <source>
        <dbReference type="RefSeq" id="XP_013400870.1"/>
    </source>
</evidence>
<keyword evidence="3 10" id="KW-1133">Transmembrane helix</keyword>
<keyword evidence="7 8" id="KW-0807">Transducer</keyword>
<dbReference type="STRING" id="7574.A0A1S3IRM9"/>
<keyword evidence="6 8" id="KW-0675">Receptor</keyword>
<proteinExistence type="inferred from homology"/>
<dbReference type="InterPro" id="IPR017452">
    <property type="entry name" value="GPCR_Rhodpsn_7TM"/>
</dbReference>
<dbReference type="GO" id="GO:0016020">
    <property type="term" value="C:membrane"/>
    <property type="evidence" value="ECO:0007669"/>
    <property type="project" value="UniProtKB-SubCell"/>
</dbReference>
<evidence type="ECO:0000256" key="2">
    <source>
        <dbReference type="ARBA" id="ARBA00022692"/>
    </source>
</evidence>
<dbReference type="PANTHER" id="PTHR24240">
    <property type="entry name" value="OPSIN"/>
    <property type="match status" value="1"/>
</dbReference>
<sequence>MCVCNLVEAALSFPLMASSSFAQRWLFSKIGCQIYAFIIFSLGLTGIFHLVIVAVDRYLVICKDTKVKKGSAIKGSIACWLSGILWATLPFLGWNGYIFERAHLSCCINWYSKDPQDLSYIVTIMVFCLFVPMAVMSFTYGRIYITIKNSHQPSASTGKNSSGKFSRRKRKRQTKMLKMIIAMTVAFLLSWSPYAIVSLWAAFDDLRHIPPTSDVIPALLAKASVIWNPIIYVAMNQQFREGFLQFIGRDIGRRQHVAAATRSSRPRPTILNSNGQSTTISC</sequence>
<dbReference type="GO" id="GO:0004930">
    <property type="term" value="F:G protein-coupled receptor activity"/>
    <property type="evidence" value="ECO:0007669"/>
    <property type="project" value="UniProtKB-KW"/>
</dbReference>
<feature type="transmembrane region" description="Helical" evidence="10">
    <location>
        <begin position="177"/>
        <end position="203"/>
    </location>
</feature>
<keyword evidence="12" id="KW-1185">Reference proteome</keyword>
<feature type="domain" description="G-protein coupled receptors family 1 profile" evidence="11">
    <location>
        <begin position="1"/>
        <end position="232"/>
    </location>
</feature>
<dbReference type="Pfam" id="PF00001">
    <property type="entry name" value="7tm_1"/>
    <property type="match status" value="1"/>
</dbReference>
<evidence type="ECO:0000256" key="1">
    <source>
        <dbReference type="ARBA" id="ARBA00004141"/>
    </source>
</evidence>
<gene>
    <name evidence="13" type="primary">LOC106166767</name>
</gene>
<evidence type="ECO:0000256" key="7">
    <source>
        <dbReference type="ARBA" id="ARBA00023224"/>
    </source>
</evidence>
<feature type="region of interest" description="Disordered" evidence="9">
    <location>
        <begin position="151"/>
        <end position="171"/>
    </location>
</feature>
<dbReference type="GeneID" id="106166767"/>
<name>A0A1S3IRM9_LINAN</name>
<feature type="transmembrane region" description="Helical" evidence="10">
    <location>
        <begin position="118"/>
        <end position="140"/>
    </location>
</feature>
<feature type="transmembrane region" description="Helical" evidence="10">
    <location>
        <begin position="77"/>
        <end position="98"/>
    </location>
</feature>
<dbReference type="AlphaFoldDB" id="A0A1S3IRM9"/>
<evidence type="ECO:0000256" key="4">
    <source>
        <dbReference type="ARBA" id="ARBA00023040"/>
    </source>
</evidence>
<dbReference type="InterPro" id="IPR000276">
    <property type="entry name" value="GPCR_Rhodpsn"/>
</dbReference>
<comment type="similarity">
    <text evidence="8">Belongs to the G-protein coupled receptor 1 family.</text>
</comment>
<protein>
    <submittedName>
        <fullName evidence="13">Visual pigment-like receptor peropsin</fullName>
    </submittedName>
</protein>
<evidence type="ECO:0000256" key="3">
    <source>
        <dbReference type="ARBA" id="ARBA00022989"/>
    </source>
</evidence>
<organism evidence="12 13">
    <name type="scientific">Lingula anatina</name>
    <name type="common">Brachiopod</name>
    <name type="synonym">Lingula unguis</name>
    <dbReference type="NCBI Taxonomy" id="7574"/>
    <lineage>
        <taxon>Eukaryota</taxon>
        <taxon>Metazoa</taxon>
        <taxon>Spiralia</taxon>
        <taxon>Lophotrochozoa</taxon>
        <taxon>Brachiopoda</taxon>
        <taxon>Linguliformea</taxon>
        <taxon>Lingulata</taxon>
        <taxon>Lingulida</taxon>
        <taxon>Linguloidea</taxon>
        <taxon>Lingulidae</taxon>
        <taxon>Lingula</taxon>
    </lineage>
</organism>
<evidence type="ECO:0000256" key="9">
    <source>
        <dbReference type="SAM" id="MobiDB-lite"/>
    </source>
</evidence>
<evidence type="ECO:0000256" key="8">
    <source>
        <dbReference type="RuleBase" id="RU000688"/>
    </source>
</evidence>